<dbReference type="InterPro" id="IPR032675">
    <property type="entry name" value="LRR_dom_sf"/>
</dbReference>
<dbReference type="Gene3D" id="3.80.10.10">
    <property type="entry name" value="Ribonuclease Inhibitor"/>
    <property type="match status" value="1"/>
</dbReference>
<evidence type="ECO:0000313" key="1">
    <source>
        <dbReference type="EMBL" id="KAK6185265.1"/>
    </source>
</evidence>
<proteinExistence type="predicted"/>
<sequence length="99" mass="11611">MNHNKIKNLSVFIATLSKNCPRLRYLSLMNNEAAPSYFNGGTLQQYNEFRYFVISSLPRLEHLDFQPVTPEERIEAEKAYGLYVVRRRKKKENPSSVDE</sequence>
<name>A0AAN8Q8E3_PATCE</name>
<dbReference type="Proteomes" id="UP001347796">
    <property type="component" value="Unassembled WGS sequence"/>
</dbReference>
<dbReference type="PANTHER" id="PTHR46282">
    <property type="entry name" value="LEUCINE-RICH MELANOCYTE DIFFERENTIATION-ASSOCIATED PROTEIN"/>
    <property type="match status" value="1"/>
</dbReference>
<evidence type="ECO:0000313" key="2">
    <source>
        <dbReference type="Proteomes" id="UP001347796"/>
    </source>
</evidence>
<gene>
    <name evidence="1" type="ORF">SNE40_007535</name>
</gene>
<accession>A0AAN8Q8E3</accession>
<organism evidence="1 2">
    <name type="scientific">Patella caerulea</name>
    <name type="common">Rayed Mediterranean limpet</name>
    <dbReference type="NCBI Taxonomy" id="87958"/>
    <lineage>
        <taxon>Eukaryota</taxon>
        <taxon>Metazoa</taxon>
        <taxon>Spiralia</taxon>
        <taxon>Lophotrochozoa</taxon>
        <taxon>Mollusca</taxon>
        <taxon>Gastropoda</taxon>
        <taxon>Patellogastropoda</taxon>
        <taxon>Patelloidea</taxon>
        <taxon>Patellidae</taxon>
        <taxon>Patella</taxon>
    </lineage>
</organism>
<comment type="caution">
    <text evidence="1">The sequence shown here is derived from an EMBL/GenBank/DDBJ whole genome shotgun (WGS) entry which is preliminary data.</text>
</comment>
<dbReference type="EMBL" id="JAZGQO010000006">
    <property type="protein sequence ID" value="KAK6185265.1"/>
    <property type="molecule type" value="Genomic_DNA"/>
</dbReference>
<protein>
    <submittedName>
        <fullName evidence="1">Uncharacterized protein</fullName>
    </submittedName>
</protein>
<dbReference type="PANTHER" id="PTHR46282:SF1">
    <property type="entry name" value="LEUCINE-RICH REPEAT-CONTAINING PROTEIN 72-LIKE"/>
    <property type="match status" value="1"/>
</dbReference>
<keyword evidence="2" id="KW-1185">Reference proteome</keyword>
<dbReference type="SUPFAM" id="SSF52058">
    <property type="entry name" value="L domain-like"/>
    <property type="match status" value="1"/>
</dbReference>
<dbReference type="AlphaFoldDB" id="A0AAN8Q8E3"/>
<dbReference type="InterPro" id="IPR043313">
    <property type="entry name" value="LRMDA"/>
</dbReference>
<reference evidence="1 2" key="1">
    <citation type="submission" date="2024-01" db="EMBL/GenBank/DDBJ databases">
        <title>The genome of the rayed Mediterranean limpet Patella caerulea (Linnaeus, 1758).</title>
        <authorList>
            <person name="Anh-Thu Weber A."/>
            <person name="Halstead-Nussloch G."/>
        </authorList>
    </citation>
    <scope>NUCLEOTIDE SEQUENCE [LARGE SCALE GENOMIC DNA]</scope>
    <source>
        <strain evidence="1">AATW-2023a</strain>
        <tissue evidence="1">Whole specimen</tissue>
    </source>
</reference>